<comment type="caution">
    <text evidence="2">The sequence shown here is derived from an EMBL/GenBank/DDBJ whole genome shotgun (WGS) entry which is preliminary data.</text>
</comment>
<dbReference type="SUPFAM" id="SSF52540">
    <property type="entry name" value="P-loop containing nucleoside triphosphate hydrolases"/>
    <property type="match status" value="1"/>
</dbReference>
<reference evidence="2 3" key="1">
    <citation type="submission" date="2020-08" db="EMBL/GenBank/DDBJ databases">
        <title>Genomic Encyclopedia of Type Strains, Phase IV (KMG-IV): sequencing the most valuable type-strain genomes for metagenomic binning, comparative biology and taxonomic classification.</title>
        <authorList>
            <person name="Goeker M."/>
        </authorList>
    </citation>
    <scope>NUCLEOTIDE SEQUENCE [LARGE SCALE GENOMIC DNA]</scope>
    <source>
        <strain evidence="2 3">DSM 17075</strain>
    </source>
</reference>
<accession>A0A840DKN1</accession>
<protein>
    <submittedName>
        <fullName evidence="2">AAA15 family ATPase/GTPase</fullName>
    </submittedName>
</protein>
<dbReference type="Pfam" id="PF13304">
    <property type="entry name" value="AAA_21"/>
    <property type="match status" value="1"/>
</dbReference>
<evidence type="ECO:0000259" key="1">
    <source>
        <dbReference type="Pfam" id="PF13304"/>
    </source>
</evidence>
<dbReference type="InterPro" id="IPR003959">
    <property type="entry name" value="ATPase_AAA_core"/>
</dbReference>
<dbReference type="AlphaFoldDB" id="A0A840DKN1"/>
<dbReference type="PANTHER" id="PTHR40396:SF1">
    <property type="entry name" value="ATPASE AAA-TYPE CORE DOMAIN-CONTAINING PROTEIN"/>
    <property type="match status" value="1"/>
</dbReference>
<feature type="domain" description="ATPase AAA-type core" evidence="1">
    <location>
        <begin position="23"/>
        <end position="358"/>
    </location>
</feature>
<gene>
    <name evidence="2" type="ORF">GGR02_000011</name>
</gene>
<dbReference type="CDD" id="cd00267">
    <property type="entry name" value="ABC_ATPase"/>
    <property type="match status" value="1"/>
</dbReference>
<dbReference type="RefSeq" id="WP_183182712.1">
    <property type="nucleotide sequence ID" value="NZ_BMNP01000002.1"/>
</dbReference>
<dbReference type="PIRSF" id="PIRSF029347">
    <property type="entry name" value="RecF"/>
    <property type="match status" value="1"/>
</dbReference>
<keyword evidence="3" id="KW-1185">Reference proteome</keyword>
<dbReference type="GO" id="GO:0005524">
    <property type="term" value="F:ATP binding"/>
    <property type="evidence" value="ECO:0007669"/>
    <property type="project" value="InterPro"/>
</dbReference>
<proteinExistence type="predicted"/>
<sequence>MLKEVRYKNWKSFADSTLYIDPLTILIGTNASGKSNALDGLAFLNRVVQGKDLQTILSGDPALLLEANIQAIRGGVEWASRRPFTSFTLEAVIEYNEEIDYHYSIEVSTKSESDVEIVSESLIKINRKTNKPNKTKIFTATAEEDSPTIAASVYNGGRPKKKLFKRSVSVISQLKNQETREEVDEAVQFVTHTLEHIFILDPAPALMRDYKPFSSRLASNASNVAGVLAALPEEEKSHIESLLSKYVSRLPEGDLQRVWAEPVGRFQKDAMLYCEEQWPGSSEKLIVDARGMSDGTLRFIGILTALLTRPKGSLIVIEEIDNGLHPSRAGILLEMLNEIGTERQIDILMTTHNPALLDELGVEMIPFIIVAHRSTDHGASKLTLLENIQALPKLLAGGSIGKLVAGGEIEETLTQQGSGK</sequence>
<dbReference type="PANTHER" id="PTHR40396">
    <property type="entry name" value="ATPASE-LIKE PROTEIN"/>
    <property type="match status" value="1"/>
</dbReference>
<dbReference type="Proteomes" id="UP000559598">
    <property type="component" value="Unassembled WGS sequence"/>
</dbReference>
<dbReference type="Gene3D" id="3.40.50.300">
    <property type="entry name" value="P-loop containing nucleotide triphosphate hydrolases"/>
    <property type="match status" value="1"/>
</dbReference>
<name>A0A840DKN1_9BACL</name>
<dbReference type="InterPro" id="IPR014555">
    <property type="entry name" value="RecF-like"/>
</dbReference>
<evidence type="ECO:0000313" key="3">
    <source>
        <dbReference type="Proteomes" id="UP000559598"/>
    </source>
</evidence>
<dbReference type="GO" id="GO:0016887">
    <property type="term" value="F:ATP hydrolysis activity"/>
    <property type="evidence" value="ECO:0007669"/>
    <property type="project" value="InterPro"/>
</dbReference>
<organism evidence="2 3">
    <name type="scientific">Anoxybacteroides voinovskiense</name>
    <dbReference type="NCBI Taxonomy" id="230470"/>
    <lineage>
        <taxon>Bacteria</taxon>
        <taxon>Bacillati</taxon>
        <taxon>Bacillota</taxon>
        <taxon>Bacilli</taxon>
        <taxon>Bacillales</taxon>
        <taxon>Anoxybacillaceae</taxon>
        <taxon>Anoxybacteroides</taxon>
    </lineage>
</organism>
<dbReference type="InterPro" id="IPR027417">
    <property type="entry name" value="P-loop_NTPase"/>
</dbReference>
<evidence type="ECO:0000313" key="2">
    <source>
        <dbReference type="EMBL" id="MBB4072265.1"/>
    </source>
</evidence>
<dbReference type="EMBL" id="JACIDE010000001">
    <property type="protein sequence ID" value="MBB4072265.1"/>
    <property type="molecule type" value="Genomic_DNA"/>
</dbReference>